<feature type="transmembrane region" description="Helical" evidence="1">
    <location>
        <begin position="21"/>
        <end position="42"/>
    </location>
</feature>
<organism evidence="3 4">
    <name type="scientific">Actinomycetospora straminea</name>
    <dbReference type="NCBI Taxonomy" id="663607"/>
    <lineage>
        <taxon>Bacteria</taxon>
        <taxon>Bacillati</taxon>
        <taxon>Actinomycetota</taxon>
        <taxon>Actinomycetes</taxon>
        <taxon>Pseudonocardiales</taxon>
        <taxon>Pseudonocardiaceae</taxon>
        <taxon>Actinomycetospora</taxon>
    </lineage>
</organism>
<feature type="transmembrane region" description="Helical" evidence="1">
    <location>
        <begin position="87"/>
        <end position="106"/>
    </location>
</feature>
<dbReference type="InterPro" id="IPR013099">
    <property type="entry name" value="K_chnl_dom"/>
</dbReference>
<proteinExistence type="predicted"/>
<evidence type="ECO:0000313" key="4">
    <source>
        <dbReference type="Proteomes" id="UP001500457"/>
    </source>
</evidence>
<comment type="caution">
    <text evidence="3">The sequence shown here is derived from an EMBL/GenBank/DDBJ whole genome shotgun (WGS) entry which is preliminary data.</text>
</comment>
<dbReference type="EMBL" id="BAABHQ010000007">
    <property type="protein sequence ID" value="GAA4876670.1"/>
    <property type="molecule type" value="Genomic_DNA"/>
</dbReference>
<reference evidence="4" key="1">
    <citation type="journal article" date="2019" name="Int. J. Syst. Evol. Microbiol.">
        <title>The Global Catalogue of Microorganisms (GCM) 10K type strain sequencing project: providing services to taxonomists for standard genome sequencing and annotation.</title>
        <authorList>
            <consortium name="The Broad Institute Genomics Platform"/>
            <consortium name="The Broad Institute Genome Sequencing Center for Infectious Disease"/>
            <person name="Wu L."/>
            <person name="Ma J."/>
        </authorList>
    </citation>
    <scope>NUCLEOTIDE SEQUENCE [LARGE SCALE GENOMIC DNA]</scope>
    <source>
        <strain evidence="4">JCM 17983</strain>
    </source>
</reference>
<keyword evidence="1" id="KW-0812">Transmembrane</keyword>
<dbReference type="Gene3D" id="1.10.287.70">
    <property type="match status" value="1"/>
</dbReference>
<keyword evidence="1" id="KW-0472">Membrane</keyword>
<dbReference type="Proteomes" id="UP001500457">
    <property type="component" value="Unassembled WGS sequence"/>
</dbReference>
<sequence length="182" mass="19303">MTGPVTGPATAPAASPSAREVALSVARSVLAVVLLVLVYLALPLQTADGDGAWLLFVVGLPALVAVVVWQLRAIVEARHPALRALEAFAVAIPLYLLLFAAVYVLLSAASPATFTTPLTRVDALYFTMTVFATVGFGDITPLSQTGRVLVTLQMVGNLLVLGLLVRSFLEAVRRGQRRRQEP</sequence>
<evidence type="ECO:0000256" key="1">
    <source>
        <dbReference type="SAM" id="Phobius"/>
    </source>
</evidence>
<dbReference type="SUPFAM" id="SSF81324">
    <property type="entry name" value="Voltage-gated potassium channels"/>
    <property type="match status" value="1"/>
</dbReference>
<keyword evidence="1" id="KW-1133">Transmembrane helix</keyword>
<feature type="transmembrane region" description="Helical" evidence="1">
    <location>
        <begin position="148"/>
        <end position="169"/>
    </location>
</feature>
<keyword evidence="4" id="KW-1185">Reference proteome</keyword>
<evidence type="ECO:0000259" key="2">
    <source>
        <dbReference type="Pfam" id="PF07885"/>
    </source>
</evidence>
<dbReference type="Pfam" id="PF07885">
    <property type="entry name" value="Ion_trans_2"/>
    <property type="match status" value="1"/>
</dbReference>
<name>A0ABP9EE50_9PSEU</name>
<feature type="domain" description="Potassium channel" evidence="2">
    <location>
        <begin position="95"/>
        <end position="173"/>
    </location>
</feature>
<accession>A0ABP9EE50</accession>
<gene>
    <name evidence="3" type="ORF">GCM10023203_28700</name>
</gene>
<protein>
    <recommendedName>
        <fullName evidence="2">Potassium channel domain-containing protein</fullName>
    </recommendedName>
</protein>
<feature type="transmembrane region" description="Helical" evidence="1">
    <location>
        <begin position="54"/>
        <end position="75"/>
    </location>
</feature>
<evidence type="ECO:0000313" key="3">
    <source>
        <dbReference type="EMBL" id="GAA4876670.1"/>
    </source>
</evidence>